<evidence type="ECO:0000256" key="6">
    <source>
        <dbReference type="SAM" id="Coils"/>
    </source>
</evidence>
<dbReference type="GO" id="GO:0005525">
    <property type="term" value="F:GTP binding"/>
    <property type="evidence" value="ECO:0007669"/>
    <property type="project" value="UniProtKB-KW"/>
</dbReference>
<dbReference type="eggNOG" id="COG0699">
    <property type="taxonomic scope" value="Bacteria"/>
</dbReference>
<evidence type="ECO:0000313" key="8">
    <source>
        <dbReference type="EMBL" id="ETW14089.1"/>
    </source>
</evidence>
<protein>
    <recommendedName>
        <fullName evidence="7">Dynamin N-terminal domain-containing protein</fullName>
    </recommendedName>
</protein>
<dbReference type="AlphaFoldDB" id="W4HMZ9"/>
<dbReference type="Proteomes" id="UP000019063">
    <property type="component" value="Unassembled WGS sequence"/>
</dbReference>
<dbReference type="EMBL" id="AQQW01000002">
    <property type="protein sequence ID" value="ETW14089.1"/>
    <property type="molecule type" value="Genomic_DNA"/>
</dbReference>
<feature type="coiled-coil region" evidence="6">
    <location>
        <begin position="418"/>
        <end position="452"/>
    </location>
</feature>
<sequence length="706" mass="79252">MKIAPRQRQELDFLRETLDALDGAVDRKTRANFREIRERLDAWAARVAVIGQVKAGKSTFLNAFLNMHDFLPSDVNPWTSVVTNMRINLPSDPASGARFEFFDESDWAEIIDGGSRIRKLTEQLLPGFDTEVLKRQSEEMRDRAQARLGRHYHALLGSAHDYDFLTADLLQRYVCAGPGSDAGLDRQSLGRYAALTKVANTYMRNPEFQVPTIVTDTPGVNDPFLVRDEFTCRSLDKSDVFVVVLSAHQPLTDVDIALIRILARQDSKDVVIFVNRIDELEDFAHSVPRVVEDVSRRLSRAIPGITFNIRAGSAYLADLTLSDDPEAEAERAAADTPELAEYLRATYGRVPEDRLDRLYLASGMDDAKAVLSSVIDNGVGCNQLAQIAEDIRAEINGTQFVIRRERDSLQMQVESIGKDVAEQAVGELETEIEAIRQILARLEKIVETADTQMDKVLGKAWSGLEGRLMSRIDSFVGDQRPVFEERLFRSEIAKGPARALEIDIAPLQAEIETEVVGSYDKCRAAADVILDNCIHSCRQTIADRFEDPTENIRLQDLPYEQFNSTLTLAKKSLRVEMIADRGWAFWRRPALNVEKSIAALKTLAGEEMRPPVEKILTAFNEAITERATAGNGRIRVMLRMIEASLAERTHRLKKDKAELQQIAGDPEIQRRMVMRLQSQMEVLERRLLDLSALDGSLARADLSKAA</sequence>
<keyword evidence="5" id="KW-0472">Membrane</keyword>
<keyword evidence="4" id="KW-0342">GTP-binding</keyword>
<evidence type="ECO:0000256" key="4">
    <source>
        <dbReference type="ARBA" id="ARBA00023134"/>
    </source>
</evidence>
<dbReference type="GO" id="GO:0003924">
    <property type="term" value="F:GTPase activity"/>
    <property type="evidence" value="ECO:0007669"/>
    <property type="project" value="InterPro"/>
</dbReference>
<keyword evidence="2" id="KW-0547">Nucleotide-binding</keyword>
<dbReference type="PATRIC" id="fig|1317118.6.peg.895"/>
<evidence type="ECO:0000256" key="3">
    <source>
        <dbReference type="ARBA" id="ARBA00022801"/>
    </source>
</evidence>
<dbReference type="Pfam" id="PF00350">
    <property type="entry name" value="Dynamin_N"/>
    <property type="match status" value="1"/>
</dbReference>
<gene>
    <name evidence="8" type="ORF">ATO8_04326</name>
</gene>
<keyword evidence="3" id="KW-0378">Hydrolase</keyword>
<keyword evidence="6" id="KW-0175">Coiled coil</keyword>
<dbReference type="STRING" id="1379903.ATO8_04326"/>
<dbReference type="InterPro" id="IPR045063">
    <property type="entry name" value="Dynamin_N"/>
</dbReference>
<evidence type="ECO:0000256" key="5">
    <source>
        <dbReference type="ARBA" id="ARBA00023136"/>
    </source>
</evidence>
<feature type="domain" description="Dynamin N-terminal" evidence="7">
    <location>
        <begin position="47"/>
        <end position="275"/>
    </location>
</feature>
<name>W4HMZ9_9RHOB</name>
<keyword evidence="9" id="KW-1185">Reference proteome</keyword>
<dbReference type="InterPro" id="IPR027094">
    <property type="entry name" value="Mitofusin_fam"/>
</dbReference>
<dbReference type="SUPFAM" id="SSF52540">
    <property type="entry name" value="P-loop containing nucleoside triphosphate hydrolases"/>
    <property type="match status" value="1"/>
</dbReference>
<dbReference type="PANTHER" id="PTHR10465:SF0">
    <property type="entry name" value="SARCALUMENIN"/>
    <property type="match status" value="1"/>
</dbReference>
<dbReference type="RefSeq" id="WP_043842337.1">
    <property type="nucleotide sequence ID" value="NZ_AQQW01000002.1"/>
</dbReference>
<dbReference type="PANTHER" id="PTHR10465">
    <property type="entry name" value="TRANSMEMBRANE GTPASE FZO1"/>
    <property type="match status" value="1"/>
</dbReference>
<evidence type="ECO:0000256" key="1">
    <source>
        <dbReference type="ARBA" id="ARBA00004370"/>
    </source>
</evidence>
<reference evidence="8 9" key="1">
    <citation type="journal article" date="2014" name="Antonie Van Leeuwenhoek">
        <title>Roseivivax atlanticus sp. nov., isolated from surface seawater of the Atlantic Ocean.</title>
        <authorList>
            <person name="Li G."/>
            <person name="Lai Q."/>
            <person name="Liu X."/>
            <person name="Sun F."/>
            <person name="Shao Z."/>
        </authorList>
    </citation>
    <scope>NUCLEOTIDE SEQUENCE [LARGE SCALE GENOMIC DNA]</scope>
    <source>
        <strain evidence="8 9">22II-s10s</strain>
    </source>
</reference>
<evidence type="ECO:0000259" key="7">
    <source>
        <dbReference type="Pfam" id="PF00350"/>
    </source>
</evidence>
<dbReference type="Gene3D" id="3.40.50.300">
    <property type="entry name" value="P-loop containing nucleotide triphosphate hydrolases"/>
    <property type="match status" value="1"/>
</dbReference>
<evidence type="ECO:0000313" key="9">
    <source>
        <dbReference type="Proteomes" id="UP000019063"/>
    </source>
</evidence>
<accession>W4HMZ9</accession>
<dbReference type="InterPro" id="IPR027417">
    <property type="entry name" value="P-loop_NTPase"/>
</dbReference>
<dbReference type="GO" id="GO:0016020">
    <property type="term" value="C:membrane"/>
    <property type="evidence" value="ECO:0007669"/>
    <property type="project" value="UniProtKB-SubCell"/>
</dbReference>
<organism evidence="8 9">
    <name type="scientific">Roseivivax marinus</name>
    <dbReference type="NCBI Taxonomy" id="1379903"/>
    <lineage>
        <taxon>Bacteria</taxon>
        <taxon>Pseudomonadati</taxon>
        <taxon>Pseudomonadota</taxon>
        <taxon>Alphaproteobacteria</taxon>
        <taxon>Rhodobacterales</taxon>
        <taxon>Roseobacteraceae</taxon>
        <taxon>Roseivivax</taxon>
    </lineage>
</organism>
<proteinExistence type="predicted"/>
<evidence type="ECO:0000256" key="2">
    <source>
        <dbReference type="ARBA" id="ARBA00022741"/>
    </source>
</evidence>
<comment type="caution">
    <text evidence="8">The sequence shown here is derived from an EMBL/GenBank/DDBJ whole genome shotgun (WGS) entry which is preliminary data.</text>
</comment>
<comment type="subcellular location">
    <subcellularLocation>
        <location evidence="1">Membrane</location>
    </subcellularLocation>
</comment>